<evidence type="ECO:0000313" key="3">
    <source>
        <dbReference type="Proteomes" id="UP001597101"/>
    </source>
</evidence>
<organism evidence="2 3">
    <name type="scientific">Pseudahrensia aquimaris</name>
    <dbReference type="NCBI Taxonomy" id="744461"/>
    <lineage>
        <taxon>Bacteria</taxon>
        <taxon>Pseudomonadati</taxon>
        <taxon>Pseudomonadota</taxon>
        <taxon>Alphaproteobacteria</taxon>
        <taxon>Hyphomicrobiales</taxon>
        <taxon>Ahrensiaceae</taxon>
        <taxon>Pseudahrensia</taxon>
    </lineage>
</organism>
<reference evidence="3" key="1">
    <citation type="journal article" date="2019" name="Int. J. Syst. Evol. Microbiol.">
        <title>The Global Catalogue of Microorganisms (GCM) 10K type strain sequencing project: providing services to taxonomists for standard genome sequencing and annotation.</title>
        <authorList>
            <consortium name="The Broad Institute Genomics Platform"/>
            <consortium name="The Broad Institute Genome Sequencing Center for Infectious Disease"/>
            <person name="Wu L."/>
            <person name="Ma J."/>
        </authorList>
    </citation>
    <scope>NUCLEOTIDE SEQUENCE [LARGE SCALE GENOMIC DNA]</scope>
    <source>
        <strain evidence="3">CCUG 60023</strain>
    </source>
</reference>
<comment type="caution">
    <text evidence="2">The sequence shown here is derived from an EMBL/GenBank/DDBJ whole genome shotgun (WGS) entry which is preliminary data.</text>
</comment>
<dbReference type="RefSeq" id="WP_377212982.1">
    <property type="nucleotide sequence ID" value="NZ_JBHTJV010000010.1"/>
</dbReference>
<feature type="domain" description="Phasin" evidence="1">
    <location>
        <begin position="49"/>
        <end position="146"/>
    </location>
</feature>
<name>A0ABW3FJL7_9HYPH</name>
<evidence type="ECO:0000313" key="2">
    <source>
        <dbReference type="EMBL" id="MFD0917120.1"/>
    </source>
</evidence>
<sequence>MTKTTKKTEEAVKIEDAASAASKVTTKVAEGTREFVRRSAATAKERTDDFYETTNKFNSGLESALTRVAGGYVSILGGIAAATHENVTHALTTVEKLANAESVSEAVRIQSDYVRESTSANIGRARDAAEIVRDMAGESVNMVRENAMKAWPYGQKAA</sequence>
<accession>A0ABW3FJL7</accession>
<gene>
    <name evidence="2" type="ORF">ACFQ14_11940</name>
</gene>
<protein>
    <submittedName>
        <fullName evidence="2">Phasin family protein</fullName>
    </submittedName>
</protein>
<dbReference type="Pfam" id="PF09361">
    <property type="entry name" value="Phasin_2"/>
    <property type="match status" value="1"/>
</dbReference>
<dbReference type="InterPro" id="IPR018968">
    <property type="entry name" value="Phasin"/>
</dbReference>
<proteinExistence type="predicted"/>
<evidence type="ECO:0000259" key="1">
    <source>
        <dbReference type="Pfam" id="PF09361"/>
    </source>
</evidence>
<keyword evidence="3" id="KW-1185">Reference proteome</keyword>
<dbReference type="EMBL" id="JBHTJV010000010">
    <property type="protein sequence ID" value="MFD0917120.1"/>
    <property type="molecule type" value="Genomic_DNA"/>
</dbReference>
<dbReference type="Proteomes" id="UP001597101">
    <property type="component" value="Unassembled WGS sequence"/>
</dbReference>